<gene>
    <name evidence="2" type="ORF">L228DRAFT_175588</name>
</gene>
<reference evidence="2 3" key="1">
    <citation type="journal article" date="2016" name="Fungal Biol.">
        <title>The genome of Xylona heveae provides a window into fungal endophytism.</title>
        <authorList>
            <person name="Gazis R."/>
            <person name="Kuo A."/>
            <person name="Riley R."/>
            <person name="LaButti K."/>
            <person name="Lipzen A."/>
            <person name="Lin J."/>
            <person name="Amirebrahimi M."/>
            <person name="Hesse C.N."/>
            <person name="Spatafora J.W."/>
            <person name="Henrissat B."/>
            <person name="Hainaut M."/>
            <person name="Grigoriev I.V."/>
            <person name="Hibbett D.S."/>
        </authorList>
    </citation>
    <scope>NUCLEOTIDE SEQUENCE [LARGE SCALE GENOMIC DNA]</scope>
    <source>
        <strain evidence="2 3">TC161</strain>
    </source>
</reference>
<evidence type="ECO:0000256" key="1">
    <source>
        <dbReference type="SAM" id="Phobius"/>
    </source>
</evidence>
<protein>
    <submittedName>
        <fullName evidence="2">Uncharacterized protein</fullName>
    </submittedName>
</protein>
<feature type="transmembrane region" description="Helical" evidence="1">
    <location>
        <begin position="101"/>
        <end position="124"/>
    </location>
</feature>
<accession>A0A165AKA6</accession>
<dbReference type="EMBL" id="KV407462">
    <property type="protein sequence ID" value="KZF20622.1"/>
    <property type="molecule type" value="Genomic_DNA"/>
</dbReference>
<dbReference type="GeneID" id="28894647"/>
<evidence type="ECO:0000313" key="3">
    <source>
        <dbReference type="Proteomes" id="UP000076632"/>
    </source>
</evidence>
<keyword evidence="3" id="KW-1185">Reference proteome</keyword>
<dbReference type="RefSeq" id="XP_018186177.1">
    <property type="nucleotide sequence ID" value="XM_018329510.1"/>
</dbReference>
<proteinExistence type="predicted"/>
<keyword evidence="1" id="KW-0472">Membrane</keyword>
<sequence length="200" mass="23673">MLPTTPSKPRHHRASIQHILHCYRIPLEMIIHQALFLLLTKRHSFYTLLFRSGLVPHYIHNLGNHRHTSLNPLPHDASLAYSLGVFYFIFIYSFASRSIMYTIFPFFPIYSHLSPVIRVSYMILVSFPHLFPVIRVSYYILMSLYMSLYLFPSFPPSSLSSLLFVSLRFSSTLNIYFFHFLLLIIHFLCPFPLRQERSHF</sequence>
<dbReference type="Proteomes" id="UP000076632">
    <property type="component" value="Unassembled WGS sequence"/>
</dbReference>
<keyword evidence="1" id="KW-1133">Transmembrane helix</keyword>
<organism evidence="2 3">
    <name type="scientific">Xylona heveae (strain CBS 132557 / TC161)</name>
    <dbReference type="NCBI Taxonomy" id="1328760"/>
    <lineage>
        <taxon>Eukaryota</taxon>
        <taxon>Fungi</taxon>
        <taxon>Dikarya</taxon>
        <taxon>Ascomycota</taxon>
        <taxon>Pezizomycotina</taxon>
        <taxon>Xylonomycetes</taxon>
        <taxon>Xylonales</taxon>
        <taxon>Xylonaceae</taxon>
        <taxon>Xylona</taxon>
    </lineage>
</organism>
<dbReference type="InParanoid" id="A0A165AKA6"/>
<evidence type="ECO:0000313" key="2">
    <source>
        <dbReference type="EMBL" id="KZF20622.1"/>
    </source>
</evidence>
<keyword evidence="1" id="KW-0812">Transmembrane</keyword>
<dbReference type="AlphaFoldDB" id="A0A165AKA6"/>
<feature type="transmembrane region" description="Helical" evidence="1">
    <location>
        <begin position="175"/>
        <end position="193"/>
    </location>
</feature>
<name>A0A165AKA6_XYLHT</name>
<feature type="transmembrane region" description="Helical" evidence="1">
    <location>
        <begin position="78"/>
        <end position="95"/>
    </location>
</feature>